<name>A0A0F9DRF2_9ZZZZ</name>
<comment type="caution">
    <text evidence="1">The sequence shown here is derived from an EMBL/GenBank/DDBJ whole genome shotgun (WGS) entry which is preliminary data.</text>
</comment>
<feature type="non-terminal residue" evidence="1">
    <location>
        <position position="130"/>
    </location>
</feature>
<evidence type="ECO:0000313" key="1">
    <source>
        <dbReference type="EMBL" id="KKL64304.1"/>
    </source>
</evidence>
<dbReference type="EMBL" id="LAZR01027886">
    <property type="protein sequence ID" value="KKL64304.1"/>
    <property type="molecule type" value="Genomic_DNA"/>
</dbReference>
<proteinExistence type="predicted"/>
<organism evidence="1">
    <name type="scientific">marine sediment metagenome</name>
    <dbReference type="NCBI Taxonomy" id="412755"/>
    <lineage>
        <taxon>unclassified sequences</taxon>
        <taxon>metagenomes</taxon>
        <taxon>ecological metagenomes</taxon>
    </lineage>
</organism>
<accession>A0A0F9DRF2</accession>
<sequence>MWNPFKSSGREACTVSNYVALRQYNSYGTISTIGGQPMLNEWLNFTDRSTSPYNPTADTRIVTNRFFVEEFNDFSEEGKIREEWSIRSVLVSCDDITTALDSISFHDTNIRPGWLSSGDFNFGEIAIVDN</sequence>
<gene>
    <name evidence="1" type="ORF">LCGC14_2166330</name>
</gene>
<dbReference type="AlphaFoldDB" id="A0A0F9DRF2"/>
<reference evidence="1" key="1">
    <citation type="journal article" date="2015" name="Nature">
        <title>Complex archaea that bridge the gap between prokaryotes and eukaryotes.</title>
        <authorList>
            <person name="Spang A."/>
            <person name="Saw J.H."/>
            <person name="Jorgensen S.L."/>
            <person name="Zaremba-Niedzwiedzka K."/>
            <person name="Martijn J."/>
            <person name="Lind A.E."/>
            <person name="van Eijk R."/>
            <person name="Schleper C."/>
            <person name="Guy L."/>
            <person name="Ettema T.J."/>
        </authorList>
    </citation>
    <scope>NUCLEOTIDE SEQUENCE</scope>
</reference>
<protein>
    <submittedName>
        <fullName evidence="1">Uncharacterized protein</fullName>
    </submittedName>
</protein>